<protein>
    <submittedName>
        <fullName evidence="1">Phage tail protein</fullName>
    </submittedName>
</protein>
<dbReference type="Proteomes" id="UP000190037">
    <property type="component" value="Unassembled WGS sequence"/>
</dbReference>
<dbReference type="RefSeq" id="WP_078974203.1">
    <property type="nucleotide sequence ID" value="NZ_MWQN01000001.1"/>
</dbReference>
<evidence type="ECO:0000313" key="1">
    <source>
        <dbReference type="EMBL" id="OPC79936.1"/>
    </source>
</evidence>
<keyword evidence="2" id="KW-1185">Reference proteome</keyword>
<comment type="caution">
    <text evidence="1">The sequence shown here is derived from an EMBL/GenBank/DDBJ whole genome shotgun (WGS) entry which is preliminary data.</text>
</comment>
<gene>
    <name evidence="1" type="ORF">B4N89_02335</name>
</gene>
<evidence type="ECO:0000313" key="2">
    <source>
        <dbReference type="Proteomes" id="UP000190037"/>
    </source>
</evidence>
<proteinExistence type="predicted"/>
<organism evidence="1 2">
    <name type="scientific">Embleya scabrispora</name>
    <dbReference type="NCBI Taxonomy" id="159449"/>
    <lineage>
        <taxon>Bacteria</taxon>
        <taxon>Bacillati</taxon>
        <taxon>Actinomycetota</taxon>
        <taxon>Actinomycetes</taxon>
        <taxon>Kitasatosporales</taxon>
        <taxon>Streptomycetaceae</taxon>
        <taxon>Embleya</taxon>
    </lineage>
</organism>
<dbReference type="STRING" id="159449.B4N89_02335"/>
<sequence length="192" mass="20075">MPISRVTKLFAVRDAKVFPLLDDPAGGTPSYGAGVDVPGIKSMEISGDVETKELRGDNQLLDADSVFTNVSVSFPHAKLSLDVLTVIASGAVTDSGTGSTEASEWTLTGDSKPPAFKIEGVTPASGGDIIGGDVHFTAWKCILSKFPGLGLAEEDYRTIENEARAVPLISTNKQLSARINKTATAIVTTPTP</sequence>
<dbReference type="OrthoDB" id="4108206at2"/>
<accession>A0A1T3NT17</accession>
<name>A0A1T3NT17_9ACTN</name>
<dbReference type="EMBL" id="MWQN01000001">
    <property type="protein sequence ID" value="OPC79936.1"/>
    <property type="molecule type" value="Genomic_DNA"/>
</dbReference>
<reference evidence="1 2" key="1">
    <citation type="submission" date="2017-03" db="EMBL/GenBank/DDBJ databases">
        <title>Draft genome sequence of Streptomyces scabrisporus NF3, endophyte isolated from Amphipterygium adstringens.</title>
        <authorList>
            <person name="Vazquez M."/>
            <person name="Ceapa C.D."/>
            <person name="Rodriguez Luna D."/>
            <person name="Sanchez Esquivel S."/>
        </authorList>
    </citation>
    <scope>NUCLEOTIDE SEQUENCE [LARGE SCALE GENOMIC DNA]</scope>
    <source>
        <strain evidence="1 2">NF3</strain>
    </source>
</reference>
<dbReference type="AlphaFoldDB" id="A0A1T3NT17"/>